<sequence length="196" mass="21595">MSSDPRTAILDAAGEIFVRYGFKKASVEDIARKAGVGKGSIYLHFESKEALFEACARKGHAEALADLKEMVRSRPTPTEQLRAYIHYCIRPQCWSPTGQRIELATLVEIGEQAKQLIPGMVVEETDILTAVLEKGIAAGEFSVAEPRQVARGLVELMYCVGIESTTREPEAQRQRALEACFEVWLQGLSVARSPKG</sequence>
<dbReference type="PROSITE" id="PS01081">
    <property type="entry name" value="HTH_TETR_1"/>
    <property type="match status" value="1"/>
</dbReference>
<dbReference type="InterPro" id="IPR023772">
    <property type="entry name" value="DNA-bd_HTH_TetR-type_CS"/>
</dbReference>
<evidence type="ECO:0000313" key="6">
    <source>
        <dbReference type="EMBL" id="AGC45309.1"/>
    </source>
</evidence>
<evidence type="ECO:0000256" key="2">
    <source>
        <dbReference type="ARBA" id="ARBA00023125"/>
    </source>
</evidence>
<keyword evidence="1" id="KW-0805">Transcription regulation</keyword>
<name>L7UFS8_MYXSD</name>
<dbReference type="PANTHER" id="PTHR30055:SF234">
    <property type="entry name" value="HTH-TYPE TRANSCRIPTIONAL REGULATOR BETI"/>
    <property type="match status" value="1"/>
</dbReference>
<dbReference type="InterPro" id="IPR001647">
    <property type="entry name" value="HTH_TetR"/>
</dbReference>
<keyword evidence="7" id="KW-1185">Reference proteome</keyword>
<dbReference type="Pfam" id="PF00440">
    <property type="entry name" value="TetR_N"/>
    <property type="match status" value="1"/>
</dbReference>
<dbReference type="HOGENOM" id="CLU_069356_36_0_7"/>
<dbReference type="PANTHER" id="PTHR30055">
    <property type="entry name" value="HTH-TYPE TRANSCRIPTIONAL REGULATOR RUTR"/>
    <property type="match status" value="1"/>
</dbReference>
<gene>
    <name evidence="6" type="ordered locus">MYSTI_04008</name>
</gene>
<dbReference type="OrthoDB" id="5431414at2"/>
<dbReference type="STRING" id="1278073.MYSTI_04008"/>
<dbReference type="Proteomes" id="UP000011131">
    <property type="component" value="Chromosome"/>
</dbReference>
<dbReference type="InterPro" id="IPR050109">
    <property type="entry name" value="HTH-type_TetR-like_transc_reg"/>
</dbReference>
<evidence type="ECO:0000313" key="7">
    <source>
        <dbReference type="Proteomes" id="UP000011131"/>
    </source>
</evidence>
<dbReference type="AlphaFoldDB" id="L7UFS8"/>
<dbReference type="RefSeq" id="WP_015349569.1">
    <property type="nucleotide sequence ID" value="NC_020126.1"/>
</dbReference>
<dbReference type="eggNOG" id="COG1309">
    <property type="taxonomic scope" value="Bacteria"/>
</dbReference>
<accession>L7UFS8</accession>
<evidence type="ECO:0000256" key="3">
    <source>
        <dbReference type="ARBA" id="ARBA00023163"/>
    </source>
</evidence>
<dbReference type="SUPFAM" id="SSF46689">
    <property type="entry name" value="Homeodomain-like"/>
    <property type="match status" value="1"/>
</dbReference>
<dbReference type="PROSITE" id="PS50977">
    <property type="entry name" value="HTH_TETR_2"/>
    <property type="match status" value="1"/>
</dbReference>
<evidence type="ECO:0000256" key="1">
    <source>
        <dbReference type="ARBA" id="ARBA00023015"/>
    </source>
</evidence>
<dbReference type="Gene3D" id="1.10.357.10">
    <property type="entry name" value="Tetracycline Repressor, domain 2"/>
    <property type="match status" value="1"/>
</dbReference>
<organism evidence="6 7">
    <name type="scientific">Myxococcus stipitatus (strain DSM 14675 / JCM 12634 / Mx s8)</name>
    <dbReference type="NCBI Taxonomy" id="1278073"/>
    <lineage>
        <taxon>Bacteria</taxon>
        <taxon>Pseudomonadati</taxon>
        <taxon>Myxococcota</taxon>
        <taxon>Myxococcia</taxon>
        <taxon>Myxococcales</taxon>
        <taxon>Cystobacterineae</taxon>
        <taxon>Myxococcaceae</taxon>
        <taxon>Myxococcus</taxon>
    </lineage>
</organism>
<proteinExistence type="predicted"/>
<dbReference type="EMBL" id="CP004025">
    <property type="protein sequence ID" value="AGC45309.1"/>
    <property type="molecule type" value="Genomic_DNA"/>
</dbReference>
<dbReference type="Gene3D" id="1.10.10.60">
    <property type="entry name" value="Homeodomain-like"/>
    <property type="match status" value="1"/>
</dbReference>
<dbReference type="InterPro" id="IPR009057">
    <property type="entry name" value="Homeodomain-like_sf"/>
</dbReference>
<evidence type="ECO:0000259" key="5">
    <source>
        <dbReference type="PROSITE" id="PS50977"/>
    </source>
</evidence>
<protein>
    <submittedName>
        <fullName evidence="6">TetR family transcriptional regulator</fullName>
    </submittedName>
</protein>
<keyword evidence="3" id="KW-0804">Transcription</keyword>
<dbReference type="PATRIC" id="fig|1278073.3.peg.4080"/>
<dbReference type="PRINTS" id="PR00455">
    <property type="entry name" value="HTHTETR"/>
</dbReference>
<feature type="DNA-binding region" description="H-T-H motif" evidence="4">
    <location>
        <begin position="26"/>
        <end position="45"/>
    </location>
</feature>
<evidence type="ECO:0000256" key="4">
    <source>
        <dbReference type="PROSITE-ProRule" id="PRU00335"/>
    </source>
</evidence>
<feature type="domain" description="HTH tetR-type" evidence="5">
    <location>
        <begin position="3"/>
        <end position="63"/>
    </location>
</feature>
<dbReference type="InterPro" id="IPR036271">
    <property type="entry name" value="Tet_transcr_reg_TetR-rel_C_sf"/>
</dbReference>
<dbReference type="SUPFAM" id="SSF48498">
    <property type="entry name" value="Tetracyclin repressor-like, C-terminal domain"/>
    <property type="match status" value="1"/>
</dbReference>
<keyword evidence="2 4" id="KW-0238">DNA-binding</keyword>
<dbReference type="GO" id="GO:0003700">
    <property type="term" value="F:DNA-binding transcription factor activity"/>
    <property type="evidence" value="ECO:0007669"/>
    <property type="project" value="TreeGrafter"/>
</dbReference>
<reference evidence="6 7" key="1">
    <citation type="journal article" date="2013" name="Genome Announc.">
        <title>Complete genome sequence of Myxococcus stipitatus strain DSM 14675, a fruiting myxobacterium.</title>
        <authorList>
            <person name="Huntley S."/>
            <person name="Kneip S."/>
            <person name="Treuner-Lange A."/>
            <person name="Sogaard-Andersen L."/>
        </authorList>
    </citation>
    <scope>NUCLEOTIDE SEQUENCE [LARGE SCALE GENOMIC DNA]</scope>
    <source>
        <strain evidence="7">DSM 14675 / JCM 12634 / Mx s8</strain>
    </source>
</reference>
<dbReference type="KEGG" id="msd:MYSTI_04008"/>
<dbReference type="FunFam" id="1.10.10.60:FF:000141">
    <property type="entry name" value="TetR family transcriptional regulator"/>
    <property type="match status" value="1"/>
</dbReference>
<dbReference type="GO" id="GO:0000976">
    <property type="term" value="F:transcription cis-regulatory region binding"/>
    <property type="evidence" value="ECO:0007669"/>
    <property type="project" value="TreeGrafter"/>
</dbReference>